<feature type="region of interest" description="Disordered" evidence="1">
    <location>
        <begin position="1012"/>
        <end position="1038"/>
    </location>
</feature>
<dbReference type="EMBL" id="JACHXO010000010">
    <property type="protein sequence ID" value="MBB3197053.1"/>
    <property type="molecule type" value="Genomic_DNA"/>
</dbReference>
<feature type="region of interest" description="Disordered" evidence="1">
    <location>
        <begin position="1"/>
        <end position="42"/>
    </location>
</feature>
<protein>
    <recommendedName>
        <fullName evidence="4">Ankyrin repeat domain-containing protein</fullName>
    </recommendedName>
</protein>
<reference evidence="2 3" key="1">
    <citation type="submission" date="2020-08" db="EMBL/GenBank/DDBJ databases">
        <title>Genomic Encyclopedia of Type Strains, Phase III (KMG-III): the genomes of soil and plant-associated and newly described type strains.</title>
        <authorList>
            <person name="Whitman W."/>
        </authorList>
    </citation>
    <scope>NUCLEOTIDE SEQUENCE [LARGE SCALE GENOMIC DNA]</scope>
    <source>
        <strain evidence="2 3">CECT 7247</strain>
    </source>
</reference>
<keyword evidence="3" id="KW-1185">Reference proteome</keyword>
<feature type="compositionally biased region" description="Pro residues" evidence="1">
    <location>
        <begin position="21"/>
        <end position="35"/>
    </location>
</feature>
<gene>
    <name evidence="2" type="ORF">FHS28_004478</name>
</gene>
<feature type="compositionally biased region" description="Pro residues" evidence="1">
    <location>
        <begin position="1108"/>
        <end position="1118"/>
    </location>
</feature>
<dbReference type="RefSeq" id="WP_088454028.1">
    <property type="nucleotide sequence ID" value="NZ_JACHXO010000010.1"/>
</dbReference>
<feature type="region of interest" description="Disordered" evidence="1">
    <location>
        <begin position="1099"/>
        <end position="1118"/>
    </location>
</feature>
<evidence type="ECO:0000313" key="2">
    <source>
        <dbReference type="EMBL" id="MBB3197053.1"/>
    </source>
</evidence>
<dbReference type="Proteomes" id="UP000574369">
    <property type="component" value="Unassembled WGS sequence"/>
</dbReference>
<accession>A0ABR6H0D2</accession>
<name>A0ABR6H0D2_9BURK</name>
<sequence length="1118" mass="122778">MSPSSVTPFLRDVPDLFPPSAFDPPPVTRPPPDPPADWISFPPKDGPSSFDEFRGSPLFKCTRDQILDRLANCETFTHAHFSAREAAQMLDGFQAFRRNLIHEDGDAFFAQGLPNLYGYGKRHFDGFCLRLAQDDLDLDQRKTALRELAQQLHFCGSTGPAFLTAYLMLDRAQGGLHSEFHDALLTRMEALLVEFVNQDPPGSDLSPESVFKRQAWREQMEVHMVNRLKLELGLPGGNSLDHFSFGTHIHMPDQTPRCKAFLKQHLRPTVLARDLAERYVARLREALPEPLRDPDADLSDVTELIRPAHTRLNATFGPVALQHLLTEDEATGQTRWQSDVALVALDVLTALEQLGLVVRPAPTALMHGEEDHWKWELLHVDWQLFFVHERWPPATEPVPVPVQLRHLRSLMASSPPSSSTVGPLVDAVLRSEPPIRLMEIPPQWLSTQDQMRVQLQTLGSARSIEWLSQHAAHGLAEPVLRRLLPVLTELGMGVVLGQVLTPIERFSPRTWMTLAGGLDVLHRSMRQGDARCQSLWCSVLDAARGELSGADIEQAFLVPGQPSLVTQAMLSDSDVLLKPLLGLLVEVRRADRIDNAALIRMVEVPIQHAMARGLITPLTAYGASLKQMAMSCWLSSHDLRRLLEGPVRGAGCGGAMVAGQTQVVRWLHRWVAELFRGHLLSREDARAISAGEGAPGEDSAAMKAVRAYRPRSLAVHLKALLDDVRTGLLPAAWLPRLLACRAGDGQSALGLMLGEHRTHPCLGPWRAAVGHACQEHQLSRTALRGLLTAPDGAGTPFLRDLIRHAGDYVRAIEWLETVKCFQDLNRLEQADVVELLEGRGPRQLGQQESVLHAAMTTWNLTAAVSFMFSLYGRANALQMVSNTALEQLLKAGRAGDPQRSALWSAVGFQQTIRLKEYLTELRWLFHHGAIDAPARWRLLDGRSDGGQSALAWAVDADHPQAVVALLHESLEAAQQQQITGEDWCLTLLATQQTGGRAARVVGGVVGGAVGGRAGPAVRDGGAGSADGSGALDRLRPLPGRARPNPEILLAFVHALDLASSRGLLTGPRGAEVLQRWRLLRPSMETLEAMAPLRIHAVDADMDDENGPPTTPPQGPTQA</sequence>
<comment type="caution">
    <text evidence="2">The sequence shown here is derived from an EMBL/GenBank/DDBJ whole genome shotgun (WGS) entry which is preliminary data.</text>
</comment>
<organism evidence="2 3">
    <name type="scientific">Roseateles terrae</name>
    <dbReference type="NCBI Taxonomy" id="431060"/>
    <lineage>
        <taxon>Bacteria</taxon>
        <taxon>Pseudomonadati</taxon>
        <taxon>Pseudomonadota</taxon>
        <taxon>Betaproteobacteria</taxon>
        <taxon>Burkholderiales</taxon>
        <taxon>Sphaerotilaceae</taxon>
        <taxon>Roseateles</taxon>
    </lineage>
</organism>
<evidence type="ECO:0000256" key="1">
    <source>
        <dbReference type="SAM" id="MobiDB-lite"/>
    </source>
</evidence>
<proteinExistence type="predicted"/>
<evidence type="ECO:0008006" key="4">
    <source>
        <dbReference type="Google" id="ProtNLM"/>
    </source>
</evidence>
<evidence type="ECO:0000313" key="3">
    <source>
        <dbReference type="Proteomes" id="UP000574369"/>
    </source>
</evidence>